<evidence type="ECO:0000256" key="3">
    <source>
        <dbReference type="ARBA" id="ARBA00023125"/>
    </source>
</evidence>
<dbReference type="EMBL" id="CP139957">
    <property type="protein sequence ID" value="WPX08134.1"/>
    <property type="molecule type" value="Genomic_DNA"/>
</dbReference>
<dbReference type="InterPro" id="IPR013249">
    <property type="entry name" value="RNA_pol_sigma70_r4_t2"/>
</dbReference>
<evidence type="ECO:0000256" key="2">
    <source>
        <dbReference type="ARBA" id="ARBA00023082"/>
    </source>
</evidence>
<keyword evidence="1" id="KW-0805">Transcription regulation</keyword>
<reference evidence="6 7" key="1">
    <citation type="submission" date="2023-12" db="EMBL/GenBank/DDBJ databases">
        <authorList>
            <person name="Manesh M.J.H."/>
            <person name="Bing R.G."/>
            <person name="Willard D.J."/>
            <person name="Kelly R.M."/>
        </authorList>
    </citation>
    <scope>NUCLEOTIDE SEQUENCE [LARGE SCALE GENOMIC DNA]</scope>
    <source>
        <strain evidence="6 7">DSM 8977</strain>
    </source>
</reference>
<dbReference type="SUPFAM" id="SSF88946">
    <property type="entry name" value="Sigma2 domain of RNA polymerase sigma factors"/>
    <property type="match status" value="1"/>
</dbReference>
<evidence type="ECO:0000256" key="1">
    <source>
        <dbReference type="ARBA" id="ARBA00023015"/>
    </source>
</evidence>
<evidence type="ECO:0000256" key="4">
    <source>
        <dbReference type="ARBA" id="ARBA00023163"/>
    </source>
</evidence>
<dbReference type="Gene3D" id="1.20.120.1810">
    <property type="match status" value="1"/>
</dbReference>
<accession>A0ABZ0TY25</accession>
<dbReference type="InterPro" id="IPR007627">
    <property type="entry name" value="RNA_pol_sigma70_r2"/>
</dbReference>
<protein>
    <submittedName>
        <fullName evidence="6">Sigma-70 family RNA polymerase sigma factor</fullName>
    </submittedName>
</protein>
<proteinExistence type="predicted"/>
<dbReference type="InterPro" id="IPR036388">
    <property type="entry name" value="WH-like_DNA-bd_sf"/>
</dbReference>
<dbReference type="Proteomes" id="UP001322744">
    <property type="component" value="Chromosome"/>
</dbReference>
<dbReference type="InterPro" id="IPR014284">
    <property type="entry name" value="RNA_pol_sigma-70_dom"/>
</dbReference>
<dbReference type="Pfam" id="PF08281">
    <property type="entry name" value="Sigma70_r4_2"/>
    <property type="match status" value="1"/>
</dbReference>
<evidence type="ECO:0000313" key="7">
    <source>
        <dbReference type="Proteomes" id="UP001322744"/>
    </source>
</evidence>
<dbReference type="InterPro" id="IPR013324">
    <property type="entry name" value="RNA_pol_sigma_r3/r4-like"/>
</dbReference>
<dbReference type="CDD" id="cd06171">
    <property type="entry name" value="Sigma70_r4"/>
    <property type="match status" value="1"/>
</dbReference>
<dbReference type="PANTHER" id="PTHR30385">
    <property type="entry name" value="SIGMA FACTOR F FLAGELLAR"/>
    <property type="match status" value="1"/>
</dbReference>
<feature type="domain" description="RNA polymerase sigma-70" evidence="5">
    <location>
        <begin position="49"/>
        <end position="62"/>
    </location>
</feature>
<dbReference type="InterPro" id="IPR000943">
    <property type="entry name" value="RNA_pol_sigma70"/>
</dbReference>
<gene>
    <name evidence="6" type="ORF">SOJ16_001998</name>
</gene>
<dbReference type="Gene3D" id="1.10.10.10">
    <property type="entry name" value="Winged helix-like DNA-binding domain superfamily/Winged helix DNA-binding domain"/>
    <property type="match status" value="1"/>
</dbReference>
<dbReference type="NCBIfam" id="TIGR02937">
    <property type="entry name" value="sigma70-ECF"/>
    <property type="match status" value="1"/>
</dbReference>
<dbReference type="SUPFAM" id="SSF88659">
    <property type="entry name" value="Sigma3 and sigma4 domains of RNA polymerase sigma factors"/>
    <property type="match status" value="1"/>
</dbReference>
<name>A0ABZ0TY25_9FIRM</name>
<dbReference type="PRINTS" id="PR00046">
    <property type="entry name" value="SIGMA70FCT"/>
</dbReference>
<dbReference type="InterPro" id="IPR013325">
    <property type="entry name" value="RNA_pol_sigma_r2"/>
</dbReference>
<dbReference type="Pfam" id="PF04542">
    <property type="entry name" value="Sigma70_r2"/>
    <property type="match status" value="1"/>
</dbReference>
<keyword evidence="3" id="KW-0238">DNA-binding</keyword>
<evidence type="ECO:0000313" key="6">
    <source>
        <dbReference type="EMBL" id="WPX08134.1"/>
    </source>
</evidence>
<sequence length="202" mass="23242">MNLSFEEQRQLIERIKKGDKKAAEVLLKAYTPLIRTLAQKYARDSNYEDLLQEGYIGLLQAAKNFNTNLGVSFVTLAFYWVQRNMSRYILKNSSVKISTHMRLSDIPAVASLDAPVEADEGKKICLGDTLHGDDSVEREVEFKVMLEKVVEVLNEEEKKVLLLRIQGYTFKQIAEKLGITERQLSFRLKKMRTKLQRLIKAS</sequence>
<dbReference type="RefSeq" id="WP_045175439.1">
    <property type="nucleotide sequence ID" value="NZ_CP139957.1"/>
</dbReference>
<keyword evidence="4" id="KW-0804">Transcription</keyword>
<evidence type="ECO:0000259" key="5">
    <source>
        <dbReference type="PROSITE" id="PS00715"/>
    </source>
</evidence>
<keyword evidence="7" id="KW-1185">Reference proteome</keyword>
<keyword evidence="2" id="KW-0731">Sigma factor</keyword>
<organism evidence="6 7">
    <name type="scientific">Anaerocellum danielii</name>
    <dbReference type="NCBI Taxonomy" id="1387557"/>
    <lineage>
        <taxon>Bacteria</taxon>
        <taxon>Bacillati</taxon>
        <taxon>Bacillota</taxon>
        <taxon>Bacillota incertae sedis</taxon>
        <taxon>Caldicellulosiruptorales</taxon>
        <taxon>Caldicellulosiruptoraceae</taxon>
        <taxon>Anaerocellum</taxon>
    </lineage>
</organism>
<dbReference type="PROSITE" id="PS00715">
    <property type="entry name" value="SIGMA70_1"/>
    <property type="match status" value="1"/>
</dbReference>